<reference evidence="2" key="1">
    <citation type="submission" date="2020-08" db="EMBL/GenBank/DDBJ databases">
        <title>Multicomponent nature underlies the extraordinary mechanical properties of spider dragline silk.</title>
        <authorList>
            <person name="Kono N."/>
            <person name="Nakamura H."/>
            <person name="Mori M."/>
            <person name="Yoshida Y."/>
            <person name="Ohtoshi R."/>
            <person name="Malay A.D."/>
            <person name="Moran D.A.P."/>
            <person name="Tomita M."/>
            <person name="Numata K."/>
            <person name="Arakawa K."/>
        </authorList>
    </citation>
    <scope>NUCLEOTIDE SEQUENCE</scope>
</reference>
<feature type="compositionally biased region" description="Basic and acidic residues" evidence="1">
    <location>
        <begin position="74"/>
        <end position="90"/>
    </location>
</feature>
<comment type="caution">
    <text evidence="2">The sequence shown here is derived from an EMBL/GenBank/DDBJ whole genome shotgun (WGS) entry which is preliminary data.</text>
</comment>
<dbReference type="Proteomes" id="UP000887013">
    <property type="component" value="Unassembled WGS sequence"/>
</dbReference>
<sequence>MDTFSASNGWNFIISSSSSSWRFKIRHDDDNVDEEWLRATKVVFTLKFSDYISIDQYIVTCGILGIEEMCDDAKNKNNGEEAEDKVHSDEGEPTPVQSLSDAITTFETVQTFIYIHEITEKNYKKCCKSYKFAI</sequence>
<evidence type="ECO:0000256" key="1">
    <source>
        <dbReference type="SAM" id="MobiDB-lite"/>
    </source>
</evidence>
<organism evidence="2 3">
    <name type="scientific">Nephila pilipes</name>
    <name type="common">Giant wood spider</name>
    <name type="synonym">Nephila maculata</name>
    <dbReference type="NCBI Taxonomy" id="299642"/>
    <lineage>
        <taxon>Eukaryota</taxon>
        <taxon>Metazoa</taxon>
        <taxon>Ecdysozoa</taxon>
        <taxon>Arthropoda</taxon>
        <taxon>Chelicerata</taxon>
        <taxon>Arachnida</taxon>
        <taxon>Araneae</taxon>
        <taxon>Araneomorphae</taxon>
        <taxon>Entelegynae</taxon>
        <taxon>Araneoidea</taxon>
        <taxon>Nephilidae</taxon>
        <taxon>Nephila</taxon>
    </lineage>
</organism>
<dbReference type="EMBL" id="BMAW01052122">
    <property type="protein sequence ID" value="GFS84331.1"/>
    <property type="molecule type" value="Genomic_DNA"/>
</dbReference>
<evidence type="ECO:0000313" key="2">
    <source>
        <dbReference type="EMBL" id="GFS84331.1"/>
    </source>
</evidence>
<accession>A0A8X6T733</accession>
<feature type="region of interest" description="Disordered" evidence="1">
    <location>
        <begin position="74"/>
        <end position="97"/>
    </location>
</feature>
<gene>
    <name evidence="2" type="ORF">NPIL_558501</name>
</gene>
<proteinExistence type="predicted"/>
<dbReference type="AlphaFoldDB" id="A0A8X6T733"/>
<protein>
    <submittedName>
        <fullName evidence="2">Uncharacterized protein</fullName>
    </submittedName>
</protein>
<keyword evidence="3" id="KW-1185">Reference proteome</keyword>
<name>A0A8X6T733_NEPPI</name>
<evidence type="ECO:0000313" key="3">
    <source>
        <dbReference type="Proteomes" id="UP000887013"/>
    </source>
</evidence>